<dbReference type="Gene3D" id="2.60.40.3330">
    <property type="match status" value="1"/>
</dbReference>
<accession>A0A8S1ED78</accession>
<sequence length="139" mass="15795">MMLKYLLILVVAAAASDVAVDIRGQFLCKGKPYSHLIVKLVEVNIFFPNKRLRTMRTNADGNFSTSATASSWLFEPNLQIRLRNHCYHGMNMTIGYRHCGVPMSWSIPSEAKSDGHLPKTTFDFGVHDLVTDYSMFRCY</sequence>
<evidence type="ECO:0000313" key="7">
    <source>
        <dbReference type="Proteomes" id="UP000494206"/>
    </source>
</evidence>
<dbReference type="Pfam" id="PF01060">
    <property type="entry name" value="TTR-52"/>
    <property type="match status" value="1"/>
</dbReference>
<comment type="caution">
    <text evidence="6">The sequence shown here is derived from an EMBL/GenBank/DDBJ whole genome shotgun (WGS) entry which is preliminary data.</text>
</comment>
<dbReference type="InterPro" id="IPR001534">
    <property type="entry name" value="Transthyretin-like"/>
</dbReference>
<dbReference type="AlphaFoldDB" id="A0A8S1ED78"/>
<evidence type="ECO:0000256" key="1">
    <source>
        <dbReference type="ARBA" id="ARBA00004613"/>
    </source>
</evidence>
<name>A0A8S1ED78_9PELO</name>
<proteinExistence type="inferred from homology"/>
<dbReference type="PANTHER" id="PTHR21700:SF24">
    <property type="entry name" value="TRANSTHYRETIN-LIKE FAMILY PROTEIN"/>
    <property type="match status" value="1"/>
</dbReference>
<dbReference type="GO" id="GO:0009986">
    <property type="term" value="C:cell surface"/>
    <property type="evidence" value="ECO:0007669"/>
    <property type="project" value="InterPro"/>
</dbReference>
<evidence type="ECO:0000256" key="3">
    <source>
        <dbReference type="ARBA" id="ARBA00022525"/>
    </source>
</evidence>
<evidence type="ECO:0000313" key="6">
    <source>
        <dbReference type="EMBL" id="CAB3398733.1"/>
    </source>
</evidence>
<comment type="similarity">
    <text evidence="2">Belongs to the nematode transthyretin-like family.</text>
</comment>
<feature type="signal peptide" evidence="5">
    <location>
        <begin position="1"/>
        <end position="15"/>
    </location>
</feature>
<evidence type="ECO:0000256" key="2">
    <source>
        <dbReference type="ARBA" id="ARBA00010112"/>
    </source>
</evidence>
<dbReference type="EMBL" id="CADEPM010000001">
    <property type="protein sequence ID" value="CAB3398733.1"/>
    <property type="molecule type" value="Genomic_DNA"/>
</dbReference>
<feature type="chain" id="PRO_5035797610" description="Transthyretin-like family protein" evidence="5">
    <location>
        <begin position="16"/>
        <end position="139"/>
    </location>
</feature>
<dbReference type="PANTHER" id="PTHR21700">
    <property type="entry name" value="TRANSTHYRETIN-LIKE FAMILY PROTEIN-RELATED"/>
    <property type="match status" value="1"/>
</dbReference>
<keyword evidence="3" id="KW-0964">Secreted</keyword>
<dbReference type="GO" id="GO:0005576">
    <property type="term" value="C:extracellular region"/>
    <property type="evidence" value="ECO:0007669"/>
    <property type="project" value="UniProtKB-SubCell"/>
</dbReference>
<evidence type="ECO:0000256" key="4">
    <source>
        <dbReference type="ARBA" id="ARBA00022729"/>
    </source>
</evidence>
<evidence type="ECO:0008006" key="8">
    <source>
        <dbReference type="Google" id="ProtNLM"/>
    </source>
</evidence>
<evidence type="ECO:0000256" key="5">
    <source>
        <dbReference type="SAM" id="SignalP"/>
    </source>
</evidence>
<dbReference type="InterPro" id="IPR038479">
    <property type="entry name" value="Transthyretin-like_sf"/>
</dbReference>
<gene>
    <name evidence="6" type="ORF">CBOVIS_LOCUS1974</name>
</gene>
<organism evidence="6 7">
    <name type="scientific">Caenorhabditis bovis</name>
    <dbReference type="NCBI Taxonomy" id="2654633"/>
    <lineage>
        <taxon>Eukaryota</taxon>
        <taxon>Metazoa</taxon>
        <taxon>Ecdysozoa</taxon>
        <taxon>Nematoda</taxon>
        <taxon>Chromadorea</taxon>
        <taxon>Rhabditida</taxon>
        <taxon>Rhabditina</taxon>
        <taxon>Rhabditomorpha</taxon>
        <taxon>Rhabditoidea</taxon>
        <taxon>Rhabditidae</taxon>
        <taxon>Peloderinae</taxon>
        <taxon>Caenorhabditis</taxon>
    </lineage>
</organism>
<keyword evidence="4 5" id="KW-0732">Signal</keyword>
<dbReference type="Proteomes" id="UP000494206">
    <property type="component" value="Unassembled WGS sequence"/>
</dbReference>
<reference evidence="6 7" key="1">
    <citation type="submission" date="2020-04" db="EMBL/GenBank/DDBJ databases">
        <authorList>
            <person name="Laetsch R D."/>
            <person name="Stevens L."/>
            <person name="Kumar S."/>
            <person name="Blaxter L. M."/>
        </authorList>
    </citation>
    <scope>NUCLEOTIDE SEQUENCE [LARGE SCALE GENOMIC DNA]</scope>
</reference>
<comment type="subcellular location">
    <subcellularLocation>
        <location evidence="1">Secreted</location>
    </subcellularLocation>
</comment>
<keyword evidence="7" id="KW-1185">Reference proteome</keyword>
<protein>
    <recommendedName>
        <fullName evidence="8">Transthyretin-like family protein</fullName>
    </recommendedName>
</protein>